<dbReference type="EMBL" id="LAZR01032502">
    <property type="protein sequence ID" value="KKL50708.1"/>
    <property type="molecule type" value="Genomic_DNA"/>
</dbReference>
<dbReference type="AlphaFoldDB" id="A0A0F9CMY2"/>
<accession>A0A0F9CMY2</accession>
<organism evidence="1">
    <name type="scientific">marine sediment metagenome</name>
    <dbReference type="NCBI Taxonomy" id="412755"/>
    <lineage>
        <taxon>unclassified sequences</taxon>
        <taxon>metagenomes</taxon>
        <taxon>ecological metagenomes</taxon>
    </lineage>
</organism>
<gene>
    <name evidence="1" type="ORF">LCGC14_2302810</name>
</gene>
<comment type="caution">
    <text evidence="1">The sequence shown here is derived from an EMBL/GenBank/DDBJ whole genome shotgun (WGS) entry which is preliminary data.</text>
</comment>
<evidence type="ECO:0000313" key="1">
    <source>
        <dbReference type="EMBL" id="KKL50708.1"/>
    </source>
</evidence>
<name>A0A0F9CMY2_9ZZZZ</name>
<protein>
    <submittedName>
        <fullName evidence="1">Uncharacterized protein</fullName>
    </submittedName>
</protein>
<proteinExistence type="predicted"/>
<reference evidence="1" key="1">
    <citation type="journal article" date="2015" name="Nature">
        <title>Complex archaea that bridge the gap between prokaryotes and eukaryotes.</title>
        <authorList>
            <person name="Spang A."/>
            <person name="Saw J.H."/>
            <person name="Jorgensen S.L."/>
            <person name="Zaremba-Niedzwiedzka K."/>
            <person name="Martijn J."/>
            <person name="Lind A.E."/>
            <person name="van Eijk R."/>
            <person name="Schleper C."/>
            <person name="Guy L."/>
            <person name="Ettema T.J."/>
        </authorList>
    </citation>
    <scope>NUCLEOTIDE SEQUENCE</scope>
</reference>
<sequence>MIITGIVGLIAGLVAGYLLGWRNGHLTGVEYALKIALAKDIPEDELAKYTQDVFKHVEKRMNYKSVKDQLAGDAAFQRQLAAQEDENGRLQ</sequence>